<dbReference type="SUPFAM" id="SSF53335">
    <property type="entry name" value="S-adenosyl-L-methionine-dependent methyltransferases"/>
    <property type="match status" value="1"/>
</dbReference>
<comment type="catalytic activity">
    <reaction evidence="6 7">
        <text>a 2'-deoxyadenosine in DNA + S-adenosyl-L-methionine = an N(6)-methyl-2'-deoxyadenosine in DNA + S-adenosyl-L-homocysteine + H(+)</text>
        <dbReference type="Rhea" id="RHEA:15197"/>
        <dbReference type="Rhea" id="RHEA-COMP:12418"/>
        <dbReference type="Rhea" id="RHEA-COMP:12419"/>
        <dbReference type="ChEBI" id="CHEBI:15378"/>
        <dbReference type="ChEBI" id="CHEBI:57856"/>
        <dbReference type="ChEBI" id="CHEBI:59789"/>
        <dbReference type="ChEBI" id="CHEBI:90615"/>
        <dbReference type="ChEBI" id="CHEBI:90616"/>
        <dbReference type="EC" id="2.1.1.72"/>
    </reaction>
</comment>
<dbReference type="NCBIfam" id="TIGR00571">
    <property type="entry name" value="dam"/>
    <property type="match status" value="1"/>
</dbReference>
<dbReference type="REBASE" id="369135">
    <property type="entry name" value="M.Nan49930ORF9130P"/>
</dbReference>
<dbReference type="GO" id="GO:0009007">
    <property type="term" value="F:site-specific DNA-methyltransferase (adenine-specific) activity"/>
    <property type="evidence" value="ECO:0007669"/>
    <property type="project" value="UniProtKB-UniRule"/>
</dbReference>
<dbReference type="PANTHER" id="PTHR30481:SF3">
    <property type="entry name" value="DNA ADENINE METHYLASE"/>
    <property type="match status" value="1"/>
</dbReference>
<evidence type="ECO:0000313" key="8">
    <source>
        <dbReference type="EMBL" id="QEY25072.1"/>
    </source>
</evidence>
<dbReference type="InterPro" id="IPR002052">
    <property type="entry name" value="DNA_methylase_N6_adenine_CS"/>
</dbReference>
<dbReference type="PANTHER" id="PTHR30481">
    <property type="entry name" value="DNA ADENINE METHYLASE"/>
    <property type="match status" value="1"/>
</dbReference>
<dbReference type="GO" id="GO:0032259">
    <property type="term" value="P:methylation"/>
    <property type="evidence" value="ECO:0007669"/>
    <property type="project" value="UniProtKB-KW"/>
</dbReference>
<organism evidence="8 9">
    <name type="scientific">Neisseria animalis</name>
    <dbReference type="NCBI Taxonomy" id="492"/>
    <lineage>
        <taxon>Bacteria</taxon>
        <taxon>Pseudomonadati</taxon>
        <taxon>Pseudomonadota</taxon>
        <taxon>Betaproteobacteria</taxon>
        <taxon>Neisseriales</taxon>
        <taxon>Neisseriaceae</taxon>
        <taxon>Neisseria</taxon>
    </lineage>
</organism>
<dbReference type="PROSITE" id="PS00092">
    <property type="entry name" value="N6_MTASE"/>
    <property type="match status" value="1"/>
</dbReference>
<dbReference type="AlphaFoldDB" id="A0A5P3MTY1"/>
<reference evidence="8 9" key="1">
    <citation type="submission" date="2018-08" db="EMBL/GenBank/DDBJ databases">
        <title>Neisseria animalis ATCC 49930 complete genome.</title>
        <authorList>
            <person name="Veseli I.A."/>
            <person name="Mascarenhas dos Santos A.C."/>
            <person name="Buttler R."/>
            <person name="Pombert J.-F."/>
        </authorList>
    </citation>
    <scope>NUCLEOTIDE SEQUENCE [LARGE SCALE GENOMIC DNA]</scope>
    <source>
        <strain evidence="8 9">ATCC 49930</strain>
    </source>
</reference>
<evidence type="ECO:0000313" key="9">
    <source>
        <dbReference type="Proteomes" id="UP000325536"/>
    </source>
</evidence>
<evidence type="ECO:0000256" key="6">
    <source>
        <dbReference type="ARBA" id="ARBA00047942"/>
    </source>
</evidence>
<dbReference type="GO" id="GO:0006298">
    <property type="term" value="P:mismatch repair"/>
    <property type="evidence" value="ECO:0007669"/>
    <property type="project" value="TreeGrafter"/>
</dbReference>
<keyword evidence="9" id="KW-1185">Reference proteome</keyword>
<dbReference type="GO" id="GO:0043565">
    <property type="term" value="F:sequence-specific DNA binding"/>
    <property type="evidence" value="ECO:0007669"/>
    <property type="project" value="TreeGrafter"/>
</dbReference>
<dbReference type="EMBL" id="CP031699">
    <property type="protein sequence ID" value="QEY25072.1"/>
    <property type="molecule type" value="Genomic_DNA"/>
</dbReference>
<dbReference type="PRINTS" id="PR00505">
    <property type="entry name" value="D12N6MTFRASE"/>
</dbReference>
<evidence type="ECO:0000256" key="1">
    <source>
        <dbReference type="ARBA" id="ARBA00006594"/>
    </source>
</evidence>
<dbReference type="EC" id="2.1.1.72" evidence="2 7"/>
<keyword evidence="3 7" id="KW-0489">Methyltransferase</keyword>
<keyword evidence="4 7" id="KW-0808">Transferase</keyword>
<evidence type="ECO:0000256" key="2">
    <source>
        <dbReference type="ARBA" id="ARBA00011900"/>
    </source>
</evidence>
<dbReference type="Proteomes" id="UP000325536">
    <property type="component" value="Chromosome"/>
</dbReference>
<proteinExistence type="inferred from homology"/>
<evidence type="ECO:0000256" key="7">
    <source>
        <dbReference type="RuleBase" id="RU361257"/>
    </source>
</evidence>
<accession>A0A5P3MTY1</accession>
<dbReference type="OrthoDB" id="9805629at2"/>
<dbReference type="InterPro" id="IPR023095">
    <property type="entry name" value="Ade_MeTrfase_dom_2"/>
</dbReference>
<evidence type="ECO:0000256" key="4">
    <source>
        <dbReference type="ARBA" id="ARBA00022679"/>
    </source>
</evidence>
<keyword evidence="5 7" id="KW-0949">S-adenosyl-L-methionine</keyword>
<name>A0A5P3MTY1_NEIAN</name>
<dbReference type="InterPro" id="IPR012263">
    <property type="entry name" value="M_m6A_EcoRV"/>
</dbReference>
<dbReference type="InterPro" id="IPR012327">
    <property type="entry name" value="MeTrfase_D12"/>
</dbReference>
<gene>
    <name evidence="8" type="ORF">D0T90_09130</name>
</gene>
<sequence length="294" mass="33871">MLPKKITTAKVPPLKIQGIKTKLVPFIAESVKWDGAGTYFEPFMGSGVVGFNLEPQKAVFSDTNPHIIKFYQDIQTQNITSEDVRRFLEAESRKLARTPADKNSYYYEVRDRFNESPNSLDFLFLQRSNFNGMMRFNNKGMYNVPFGRKPERFQKALITKIVNQVAWVESILKGKEWLFVHAPFTDAFAMMKKGDFVYLDPPYIGRYDGYYDAWCESSASLLAKLAQNGPAGYAFSMWYENQYRKNTHMQEWTNGVLVTTEHFYHVGAKEANRSKMTEALVVSEANFNLRNESG</sequence>
<evidence type="ECO:0000256" key="3">
    <source>
        <dbReference type="ARBA" id="ARBA00022603"/>
    </source>
</evidence>
<dbReference type="PIRSF" id="PIRSF000398">
    <property type="entry name" value="M_m6A_EcoRV"/>
    <property type="match status" value="1"/>
</dbReference>
<dbReference type="Pfam" id="PF02086">
    <property type="entry name" value="MethyltransfD12"/>
    <property type="match status" value="1"/>
</dbReference>
<dbReference type="Gene3D" id="1.10.1020.10">
    <property type="entry name" value="Adenine-specific Methyltransferase, Domain 2"/>
    <property type="match status" value="1"/>
</dbReference>
<evidence type="ECO:0000256" key="5">
    <source>
        <dbReference type="ARBA" id="ARBA00022691"/>
    </source>
</evidence>
<dbReference type="Gene3D" id="3.40.50.150">
    <property type="entry name" value="Vaccinia Virus protein VP39"/>
    <property type="match status" value="1"/>
</dbReference>
<protein>
    <recommendedName>
        <fullName evidence="2 7">Site-specific DNA-methyltransferase (adenine-specific)</fullName>
        <ecNumber evidence="2 7">2.1.1.72</ecNumber>
    </recommendedName>
</protein>
<comment type="similarity">
    <text evidence="1 7">Belongs to the N(4)/N(6)-methyltransferase family.</text>
</comment>
<dbReference type="GO" id="GO:1904047">
    <property type="term" value="F:S-adenosyl-L-methionine binding"/>
    <property type="evidence" value="ECO:0007669"/>
    <property type="project" value="TreeGrafter"/>
</dbReference>
<dbReference type="InterPro" id="IPR029063">
    <property type="entry name" value="SAM-dependent_MTases_sf"/>
</dbReference>
<dbReference type="KEGG" id="naq:D0T90_09130"/>
<dbReference type="GO" id="GO:0009307">
    <property type="term" value="P:DNA restriction-modification system"/>
    <property type="evidence" value="ECO:0007669"/>
    <property type="project" value="InterPro"/>
</dbReference>